<dbReference type="AlphaFoldDB" id="A0A8T0W1A3"/>
<reference evidence="3" key="1">
    <citation type="submission" date="2020-05" db="EMBL/GenBank/DDBJ databases">
        <title>WGS assembly of Panicum virgatum.</title>
        <authorList>
            <person name="Lovell J.T."/>
            <person name="Jenkins J."/>
            <person name="Shu S."/>
            <person name="Juenger T.E."/>
            <person name="Schmutz J."/>
        </authorList>
    </citation>
    <scope>NUCLEOTIDE SEQUENCE</scope>
    <source>
        <strain evidence="3">AP13</strain>
    </source>
</reference>
<dbReference type="EMBL" id="CM029039">
    <property type="protein sequence ID" value="KAG2641140.1"/>
    <property type="molecule type" value="Genomic_DNA"/>
</dbReference>
<dbReference type="Pfam" id="PF08268">
    <property type="entry name" value="FBA_3"/>
    <property type="match status" value="1"/>
</dbReference>
<dbReference type="PANTHER" id="PTHR35546">
    <property type="entry name" value="F-BOX PROTEIN INTERACTION DOMAIN PROTEIN-RELATED"/>
    <property type="match status" value="1"/>
</dbReference>
<proteinExistence type="predicted"/>
<feature type="domain" description="F-box" evidence="1">
    <location>
        <begin position="2"/>
        <end position="34"/>
    </location>
</feature>
<evidence type="ECO:0000259" key="2">
    <source>
        <dbReference type="Pfam" id="PF08268"/>
    </source>
</evidence>
<evidence type="ECO:0000259" key="1">
    <source>
        <dbReference type="Pfam" id="PF00646"/>
    </source>
</evidence>
<dbReference type="Pfam" id="PF00646">
    <property type="entry name" value="F-box"/>
    <property type="match status" value="1"/>
</dbReference>
<dbReference type="Proteomes" id="UP000823388">
    <property type="component" value="Chromosome 2K"/>
</dbReference>
<dbReference type="InterPro" id="IPR013187">
    <property type="entry name" value="F-box-assoc_dom_typ3"/>
</dbReference>
<dbReference type="InterPro" id="IPR036047">
    <property type="entry name" value="F-box-like_dom_sf"/>
</dbReference>
<gene>
    <name evidence="3" type="ORF">PVAP13_2KG163716</name>
</gene>
<dbReference type="PANTHER" id="PTHR35546:SF24">
    <property type="entry name" value="F-BOX DOMAIN-CONTAINING PROTEIN"/>
    <property type="match status" value="1"/>
</dbReference>
<keyword evidence="4" id="KW-1185">Reference proteome</keyword>
<evidence type="ECO:0000313" key="3">
    <source>
        <dbReference type="EMBL" id="KAG2641140.1"/>
    </source>
</evidence>
<dbReference type="Gene3D" id="1.20.1280.50">
    <property type="match status" value="1"/>
</dbReference>
<sequence>MVEILARLPARSVYRFKCVAKAWRDLIDDPLNRKKLPQTLEGFFFTDNSDSTVEDFDFINLLPRSVPLDIDPSSSFLTKRPEIEHLLFSDSCNGLLFEHSNSLDVLGYIVCNPATKQWQTVPTCSCCLPLIDCLEGLDEAEPGDDQVFVLSVCAYSSEIGTWSHSQLNWNEQGQLEGWCTQCYLSYWSSKHAFFNGILHLLPSSLHHDQIVALDVQGKTQRMITIPAAAEGRRWNYNGYISHSQGRLHYINNEVDAHDCKRRYDLSIWVLQDYDRQEWRLKDTVSFLKLSGKKSCTGSTSDFLVVAIHQDCNVVFILQPLNRLIAYDMDRKEVSVIATFEHDNLGVRIAPYVPYFLESQALANKL</sequence>
<accession>A0A8T0W1A3</accession>
<dbReference type="InterPro" id="IPR055290">
    <property type="entry name" value="At3g26010-like"/>
</dbReference>
<organism evidence="3 4">
    <name type="scientific">Panicum virgatum</name>
    <name type="common">Blackwell switchgrass</name>
    <dbReference type="NCBI Taxonomy" id="38727"/>
    <lineage>
        <taxon>Eukaryota</taxon>
        <taxon>Viridiplantae</taxon>
        <taxon>Streptophyta</taxon>
        <taxon>Embryophyta</taxon>
        <taxon>Tracheophyta</taxon>
        <taxon>Spermatophyta</taxon>
        <taxon>Magnoliopsida</taxon>
        <taxon>Liliopsida</taxon>
        <taxon>Poales</taxon>
        <taxon>Poaceae</taxon>
        <taxon>PACMAD clade</taxon>
        <taxon>Panicoideae</taxon>
        <taxon>Panicodae</taxon>
        <taxon>Paniceae</taxon>
        <taxon>Panicinae</taxon>
        <taxon>Panicum</taxon>
        <taxon>Panicum sect. Hiantes</taxon>
    </lineage>
</organism>
<comment type="caution">
    <text evidence="3">The sequence shown here is derived from an EMBL/GenBank/DDBJ whole genome shotgun (WGS) entry which is preliminary data.</text>
</comment>
<dbReference type="InterPro" id="IPR001810">
    <property type="entry name" value="F-box_dom"/>
</dbReference>
<evidence type="ECO:0000313" key="4">
    <source>
        <dbReference type="Proteomes" id="UP000823388"/>
    </source>
</evidence>
<evidence type="ECO:0008006" key="5">
    <source>
        <dbReference type="Google" id="ProtNLM"/>
    </source>
</evidence>
<dbReference type="SUPFAM" id="SSF81383">
    <property type="entry name" value="F-box domain"/>
    <property type="match status" value="1"/>
</dbReference>
<protein>
    <recommendedName>
        <fullName evidence="5">F-box domain-containing protein</fullName>
    </recommendedName>
</protein>
<name>A0A8T0W1A3_PANVG</name>
<feature type="domain" description="F-box associated beta-propeller type 3" evidence="2">
    <location>
        <begin position="86"/>
        <end position="332"/>
    </location>
</feature>